<evidence type="ECO:0000313" key="3">
    <source>
        <dbReference type="Proteomes" id="UP000431901"/>
    </source>
</evidence>
<dbReference type="InterPro" id="IPR027417">
    <property type="entry name" value="P-loop_NTPase"/>
</dbReference>
<dbReference type="Gene3D" id="3.40.50.300">
    <property type="entry name" value="P-loop containing nucleotide triphosphate hydrolases"/>
    <property type="match status" value="1"/>
</dbReference>
<name>A0A6I4WAV6_9ACTN</name>
<feature type="compositionally biased region" description="Basic and acidic residues" evidence="1">
    <location>
        <begin position="420"/>
        <end position="434"/>
    </location>
</feature>
<dbReference type="PANTHER" id="PTHR34301">
    <property type="entry name" value="DNA-BINDING PROTEIN-RELATED"/>
    <property type="match status" value="1"/>
</dbReference>
<feature type="region of interest" description="Disordered" evidence="1">
    <location>
        <begin position="372"/>
        <end position="402"/>
    </location>
</feature>
<dbReference type="RefSeq" id="WP_161105529.1">
    <property type="nucleotide sequence ID" value="NZ_JBHLYI010000008.1"/>
</dbReference>
<organism evidence="2 3">
    <name type="scientific">Actinomadura rayongensis</name>
    <dbReference type="NCBI Taxonomy" id="1429076"/>
    <lineage>
        <taxon>Bacteria</taxon>
        <taxon>Bacillati</taxon>
        <taxon>Actinomycetota</taxon>
        <taxon>Actinomycetes</taxon>
        <taxon>Streptosporangiales</taxon>
        <taxon>Thermomonosporaceae</taxon>
        <taxon>Actinomadura</taxon>
    </lineage>
</organism>
<reference evidence="2 3" key="1">
    <citation type="submission" date="2019-12" db="EMBL/GenBank/DDBJ databases">
        <title>Nocardia macrotermitis sp. nov. and Nocardia aurantia sp. nov., isolated from the gut of the fungus growing-termite Macrotermes natalensis.</title>
        <authorList>
            <person name="Christine B."/>
            <person name="Rene B."/>
        </authorList>
    </citation>
    <scope>NUCLEOTIDE SEQUENCE [LARGE SCALE GENOMIC DNA]</scope>
    <source>
        <strain evidence="2 3">DSM 102126</strain>
    </source>
</reference>
<proteinExistence type="predicted"/>
<protein>
    <submittedName>
        <fullName evidence="2">Uncharacterized protein</fullName>
    </submittedName>
</protein>
<sequence length="1932" mass="208832">MAELHDRPDLGGIADTALAAVTAEDAADLLRSLPDIGRRTLLQIVGLGGTRKITIRTAQAFLRVMRGGDPQRRDALRGWLDSFALHGFASNGDELSAADCADLLGTGAESVLRRARWLRSAPCWTLPDALLAWSLARTVEADRPLAVVALGLLATTDNPPARAAWRAVRSHVPELPEDPVAVGVLRDLVRRGAHPNEESPYTMTNDPEAIAAALAGLRPRFGPAADAASRTADLLRALRAPDPADLAVVQRLAADFEAARADVGRLTGEDAEPDLTALLERVDGLRADLTTRPLAGLAGPEAAAALVTEIRRMSAGPDARRLVALAELLRARAREDLALLPDLANRARAELPGRLAAIVDFALLGQLTLDEADARPAPGPPPDEADTRPAPPPDETAEPEDAADDLAELDEIIAATAPARRPDDERPQPAKEPEAPPVAEPAPAEPPRADRAAEAEIAALTAGRPGLAGWIRTAAGRPAHEHDARRCAALARDVVRFAGPLSGEFTAAARSLDAKKLADDPAGGLLAWAAGIRVNLVNPTPDSTRLVETLNVLVSDHPELRACGEAFLQAARDGVYLGPGLDGWIRGVAGSAEARREAAADAARMLEVEPLRKIKYQRATEVWKALLQKDGPIGSLLAVAAEDDAARAEEAAAEVARLRAAGEADRLIDEAHGRILGFRPVRQSKQNKRIIAGARTQLLRGIDASLATVGEWAEAARDAAVEPTGNDWRTGPLYRLREAVGGRRAEIEAAFTALADAADPLTGAAAVAAGRLVGHALDLLDGMPRASAEPPVAHLLNGDLLLAGGLALEPGTLEPRATPELDTLCDLALAEPGWDAAFEERARRLDHEGTAAIVRVVAERGDEATAVRLADRRAELVEEACSERDTRVEETRDLVAEWVRDGLLTEDQARRAEERLGALSVDDRIDFDRVRTELDALRAELTEHRDVALDVERVRLEKVDDRIGAADAVRIRERIDAGDLTVAREFLAQLEAGNKLHEPTEGVDHFRRFFPAFPAAFAGRLAGGGRARNAEGNEYITALRSALTAGSDVTDPGLAGVLAGAEIRIPGLRGASRQVASEGLRHWRTCRHGRKSAGNLRSSIDAILKMVGLEARQTEAGSAPDRLWIDLEEVRHFRSALLPAFGSRMSPSGNRLRLLLVWRSPGPQQLVELLKGQPEGQTVLILYFGVLSDGDREQLAGEARRRPAPTAGVLDDAAIGYLACVPEDWSATVAIMAPFTATNPYAPSGDVPDEMFYGRDDQLRAVIDRGGSSVVYGGRQLGKSALLRKAERHICDTDPARTVILENIQTVGKVPANSLWPRLGERLAQAGVVRPGLTRRGPIIEAVRSWATDDADRQLLILLDEADRFLNQDADNARFEDVTALRDLMSDTGRRVKVVFAGLHQTARFQSLPNQPLAHLGTPIAVGPLEPQSAFNLLVRPFAALGFVFPETLAARVIAEANNAPALVQLFAEHLLTRLRRDPATVRDLPYVISREDVLAVWLDKKLAEGFRDRFEWTLNLDKRYKVIAYTVALHALANGADTELSVRDLWEQCHVFWARGFENCTNDGFRGLLDECVNLGVLSVDGDRYHLRTPHILNLLGGVHQVEEVLENAGRFEMPDEFDAHSYRAAYKKGPERSPLTSDQLARLLRPRVVHLVVGSRALHVERVAAALKDEETARSELRVLHVRQGGLTLQGALSRAGRHDGHNLIVLDVPENRDADHFGRRLQDARATVAEFRNGTLSMVLVVGPALAPAWVRASARDDVSLTRLRRFDASAVRQWMWEDSQEFTDEAGQEALLARTGGWPTLIGRVVTRITEGDDREQALERCRDELRQHPGALLDDVGVTADPALRSAWRLLVSLGGAETPDDLAGLLALYAEDSVPDLTAGPLGELGYGRINDVVEALRVLGALVPEDGKLVCEPVLAEATRRAEAR</sequence>
<evidence type="ECO:0000313" key="2">
    <source>
        <dbReference type="EMBL" id="MXQ67327.1"/>
    </source>
</evidence>
<dbReference type="OrthoDB" id="6951663at2"/>
<dbReference type="PANTHER" id="PTHR34301:SF8">
    <property type="entry name" value="ATPASE DOMAIN-CONTAINING PROTEIN"/>
    <property type="match status" value="1"/>
</dbReference>
<dbReference type="SUPFAM" id="SSF52540">
    <property type="entry name" value="P-loop containing nucleoside triphosphate hydrolases"/>
    <property type="match status" value="1"/>
</dbReference>
<dbReference type="EMBL" id="WUTW01000007">
    <property type="protein sequence ID" value="MXQ67327.1"/>
    <property type="molecule type" value="Genomic_DNA"/>
</dbReference>
<dbReference type="Proteomes" id="UP000431901">
    <property type="component" value="Unassembled WGS sequence"/>
</dbReference>
<feature type="compositionally biased region" description="Pro residues" evidence="1">
    <location>
        <begin position="435"/>
        <end position="446"/>
    </location>
</feature>
<feature type="region of interest" description="Disordered" evidence="1">
    <location>
        <begin position="416"/>
        <end position="451"/>
    </location>
</feature>
<accession>A0A6I4WAV6</accession>
<comment type="caution">
    <text evidence="2">The sequence shown here is derived from an EMBL/GenBank/DDBJ whole genome shotgun (WGS) entry which is preliminary data.</text>
</comment>
<evidence type="ECO:0000256" key="1">
    <source>
        <dbReference type="SAM" id="MobiDB-lite"/>
    </source>
</evidence>
<keyword evidence="3" id="KW-1185">Reference proteome</keyword>
<gene>
    <name evidence="2" type="ORF">GQ466_25245</name>
</gene>